<keyword evidence="1" id="KW-0472">Membrane</keyword>
<comment type="caution">
    <text evidence="2">The sequence shown here is derived from an EMBL/GenBank/DDBJ whole genome shotgun (WGS) entry which is preliminary data.</text>
</comment>
<dbReference type="EMBL" id="JARKNE010000009">
    <property type="protein sequence ID" value="KAK5803091.1"/>
    <property type="molecule type" value="Genomic_DNA"/>
</dbReference>
<dbReference type="Proteomes" id="UP001358586">
    <property type="component" value="Chromosome 9"/>
</dbReference>
<organism evidence="2 3">
    <name type="scientific">Gossypium arboreum</name>
    <name type="common">Tree cotton</name>
    <name type="synonym">Gossypium nanking</name>
    <dbReference type="NCBI Taxonomy" id="29729"/>
    <lineage>
        <taxon>Eukaryota</taxon>
        <taxon>Viridiplantae</taxon>
        <taxon>Streptophyta</taxon>
        <taxon>Embryophyta</taxon>
        <taxon>Tracheophyta</taxon>
        <taxon>Spermatophyta</taxon>
        <taxon>Magnoliopsida</taxon>
        <taxon>eudicotyledons</taxon>
        <taxon>Gunneridae</taxon>
        <taxon>Pentapetalae</taxon>
        <taxon>rosids</taxon>
        <taxon>malvids</taxon>
        <taxon>Malvales</taxon>
        <taxon>Malvaceae</taxon>
        <taxon>Malvoideae</taxon>
        <taxon>Gossypium</taxon>
    </lineage>
</organism>
<accession>A0ABR0NRM3</accession>
<evidence type="ECO:0000313" key="3">
    <source>
        <dbReference type="Proteomes" id="UP001358586"/>
    </source>
</evidence>
<keyword evidence="1" id="KW-0812">Transmembrane</keyword>
<feature type="transmembrane region" description="Helical" evidence="1">
    <location>
        <begin position="20"/>
        <end position="43"/>
    </location>
</feature>
<keyword evidence="1" id="KW-1133">Transmembrane helix</keyword>
<evidence type="ECO:0000313" key="2">
    <source>
        <dbReference type="EMBL" id="KAK5803091.1"/>
    </source>
</evidence>
<reference evidence="2 3" key="1">
    <citation type="submission" date="2023-03" db="EMBL/GenBank/DDBJ databases">
        <title>WGS of Gossypium arboreum.</title>
        <authorList>
            <person name="Yu D."/>
        </authorList>
    </citation>
    <scope>NUCLEOTIDE SEQUENCE [LARGE SCALE GENOMIC DNA]</scope>
    <source>
        <tissue evidence="2">Leaf</tissue>
    </source>
</reference>
<gene>
    <name evidence="2" type="ORF">PVK06_030732</name>
</gene>
<sequence>MNSKNPRRNVGVSIYAVTSLLQLITGPHYFVLILLPLVLTFSVNSKPSRHMSMEYAVISVSKIDILSGLRTYCTCVWVACGAHSLFCALLGCMRAEVMAFPRFLRAQS</sequence>
<name>A0ABR0NRM3_GOSAR</name>
<protein>
    <submittedName>
        <fullName evidence="2">Uncharacterized protein</fullName>
    </submittedName>
</protein>
<proteinExistence type="predicted"/>
<keyword evidence="3" id="KW-1185">Reference proteome</keyword>
<evidence type="ECO:0000256" key="1">
    <source>
        <dbReference type="SAM" id="Phobius"/>
    </source>
</evidence>